<proteinExistence type="predicted"/>
<gene>
    <name evidence="2" type="ORF">SAMN02787118_11566</name>
</gene>
<dbReference type="Proteomes" id="UP000181942">
    <property type="component" value="Unassembled WGS sequence"/>
</dbReference>
<name>A0A1I2NML4_9ACTN</name>
<sequence>MPTATFGGMSDHALRLLREQPHLAELAAFPFNFDLARADHGEAVRLASGGPLQAVAGDDTGGTYFVCGDGSVLYADSEGSAGIIGNSVDEALEVLVGLPGWHDYLGLAPADGEEKIRAAVAETEEEIREYHGIDDERTELRAGLGLPERSPVELVGLLHAALLRTEPDFLLLNAEEGGAHGLLDRHPRPPLWEAVLARGRADLTLLREGTAWDEVAGDRARRALALRAAQFDRREDDLPLLRHLLRHEAEASMTDELRLAAVLVGLHGHAEDLPLLYEVRETDFDTWCGLGGMPEPGADPAELRSWARDLDDSLFGTDPADEPLFTWTGLAHEQGLVELARAALIRRLDDIDVRAYRDARDGQAMERRDTSPLSSLVHEFEQLGDTFQALRAQRLYVPLQTRAWDRVSALLRLARLEREEGRFGAAIRTLTSLRDTLAEPDGGAGDSESDNALGHWQRTNLGAYIVEEHYAVARTAATDTALADEVRTVTVAAGELLARLSGTARANVERHLAGTTDTHTDTHTGIRTDIHTDTGANADAGVSAEPTPPQPSAG</sequence>
<evidence type="ECO:0000256" key="1">
    <source>
        <dbReference type="SAM" id="MobiDB-lite"/>
    </source>
</evidence>
<dbReference type="EMBL" id="FONR01000015">
    <property type="protein sequence ID" value="SFG05072.1"/>
    <property type="molecule type" value="Genomic_DNA"/>
</dbReference>
<protein>
    <submittedName>
        <fullName evidence="2">Uncharacterized protein</fullName>
    </submittedName>
</protein>
<organism evidence="2 3">
    <name type="scientific">Streptomyces mirabilis</name>
    <dbReference type="NCBI Taxonomy" id="68239"/>
    <lineage>
        <taxon>Bacteria</taxon>
        <taxon>Bacillati</taxon>
        <taxon>Actinomycetota</taxon>
        <taxon>Actinomycetes</taxon>
        <taxon>Kitasatosporales</taxon>
        <taxon>Streptomycetaceae</taxon>
        <taxon>Streptomyces</taxon>
    </lineage>
</organism>
<feature type="compositionally biased region" description="Basic and acidic residues" evidence="1">
    <location>
        <begin position="515"/>
        <end position="532"/>
    </location>
</feature>
<reference evidence="2 3" key="1">
    <citation type="submission" date="2016-10" db="EMBL/GenBank/DDBJ databases">
        <authorList>
            <person name="de Groot N.N."/>
        </authorList>
    </citation>
    <scope>NUCLEOTIDE SEQUENCE [LARGE SCALE GENOMIC DNA]</scope>
    <source>
        <strain evidence="2 3">OK461</strain>
    </source>
</reference>
<dbReference type="AlphaFoldDB" id="A0A1I2NML4"/>
<accession>A0A1I2NML4</accession>
<feature type="region of interest" description="Disordered" evidence="1">
    <location>
        <begin position="515"/>
        <end position="554"/>
    </location>
</feature>
<evidence type="ECO:0000313" key="2">
    <source>
        <dbReference type="EMBL" id="SFG05072.1"/>
    </source>
</evidence>
<evidence type="ECO:0000313" key="3">
    <source>
        <dbReference type="Proteomes" id="UP000181942"/>
    </source>
</evidence>